<organism evidence="1 2">
    <name type="scientific">Plakobranchus ocellatus</name>
    <dbReference type="NCBI Taxonomy" id="259542"/>
    <lineage>
        <taxon>Eukaryota</taxon>
        <taxon>Metazoa</taxon>
        <taxon>Spiralia</taxon>
        <taxon>Lophotrochozoa</taxon>
        <taxon>Mollusca</taxon>
        <taxon>Gastropoda</taxon>
        <taxon>Heterobranchia</taxon>
        <taxon>Euthyneura</taxon>
        <taxon>Panpulmonata</taxon>
        <taxon>Sacoglossa</taxon>
        <taxon>Placobranchoidea</taxon>
        <taxon>Plakobranchidae</taxon>
        <taxon>Plakobranchus</taxon>
    </lineage>
</organism>
<dbReference type="EMBL" id="BLXT01005253">
    <property type="protein sequence ID" value="GFO21452.1"/>
    <property type="molecule type" value="Genomic_DNA"/>
</dbReference>
<gene>
    <name evidence="1" type="ORF">PoB_004795700</name>
</gene>
<dbReference type="Proteomes" id="UP000735302">
    <property type="component" value="Unassembled WGS sequence"/>
</dbReference>
<comment type="caution">
    <text evidence="1">The sequence shown here is derived from an EMBL/GenBank/DDBJ whole genome shotgun (WGS) entry which is preliminary data.</text>
</comment>
<accession>A0AAV4BR49</accession>
<dbReference type="AlphaFoldDB" id="A0AAV4BR49"/>
<protein>
    <recommendedName>
        <fullName evidence="3">Transposase Tc1-like domain-containing protein</fullName>
    </recommendedName>
</protein>
<proteinExistence type="predicted"/>
<sequence length="193" mass="22642">MMDEVLERGRQTKSTSGCGDSHYDFKGVFLTQQGTFRPPAVSEEIVKKVRDSYLRCPKKSTRRCSQELQLPQRTVCKILRKRLRSTLYKLQLVPKLYPRNKEARFEFYHIVQEPMENDPDLLLKIIFSDDATFHRSGKVIRHSMRIWGTQNPHTTLEFERNSLKVNVFCAITERTVYGPFSLKDYPSLALLWP</sequence>
<name>A0AAV4BR49_9GAST</name>
<dbReference type="GO" id="GO:0003676">
    <property type="term" value="F:nucleic acid binding"/>
    <property type="evidence" value="ECO:0007669"/>
    <property type="project" value="InterPro"/>
</dbReference>
<dbReference type="PANTHER" id="PTHR47326:SF1">
    <property type="entry name" value="HTH PSQ-TYPE DOMAIN-CONTAINING PROTEIN"/>
    <property type="match status" value="1"/>
</dbReference>
<reference evidence="1 2" key="1">
    <citation type="journal article" date="2021" name="Elife">
        <title>Chloroplast acquisition without the gene transfer in kleptoplastic sea slugs, Plakobranchus ocellatus.</title>
        <authorList>
            <person name="Maeda T."/>
            <person name="Takahashi S."/>
            <person name="Yoshida T."/>
            <person name="Shimamura S."/>
            <person name="Takaki Y."/>
            <person name="Nagai Y."/>
            <person name="Toyoda A."/>
            <person name="Suzuki Y."/>
            <person name="Arimoto A."/>
            <person name="Ishii H."/>
            <person name="Satoh N."/>
            <person name="Nishiyama T."/>
            <person name="Hasebe M."/>
            <person name="Maruyama T."/>
            <person name="Minagawa J."/>
            <person name="Obokata J."/>
            <person name="Shigenobu S."/>
        </authorList>
    </citation>
    <scope>NUCLEOTIDE SEQUENCE [LARGE SCALE GENOMIC DNA]</scope>
</reference>
<evidence type="ECO:0008006" key="3">
    <source>
        <dbReference type="Google" id="ProtNLM"/>
    </source>
</evidence>
<evidence type="ECO:0000313" key="1">
    <source>
        <dbReference type="EMBL" id="GFO21452.1"/>
    </source>
</evidence>
<dbReference type="PANTHER" id="PTHR47326">
    <property type="entry name" value="TRANSPOSABLE ELEMENT TC3 TRANSPOSASE-LIKE PROTEIN"/>
    <property type="match status" value="1"/>
</dbReference>
<dbReference type="Gene3D" id="3.30.420.10">
    <property type="entry name" value="Ribonuclease H-like superfamily/Ribonuclease H"/>
    <property type="match status" value="1"/>
</dbReference>
<dbReference type="InterPro" id="IPR036397">
    <property type="entry name" value="RNaseH_sf"/>
</dbReference>
<keyword evidence="2" id="KW-1185">Reference proteome</keyword>
<evidence type="ECO:0000313" key="2">
    <source>
        <dbReference type="Proteomes" id="UP000735302"/>
    </source>
</evidence>